<evidence type="ECO:0000256" key="1">
    <source>
        <dbReference type="ARBA" id="ARBA00022448"/>
    </source>
</evidence>
<evidence type="ECO:0000256" key="7">
    <source>
        <dbReference type="SAM" id="MobiDB-lite"/>
    </source>
</evidence>
<keyword evidence="10" id="KW-1185">Reference proteome</keyword>
<dbReference type="InterPro" id="IPR002324">
    <property type="entry name" value="Cyt_c_ID"/>
</dbReference>
<feature type="region of interest" description="Disordered" evidence="7">
    <location>
        <begin position="25"/>
        <end position="45"/>
    </location>
</feature>
<name>A0A5B8UGI0_9BACT</name>
<organism evidence="9 10">
    <name type="scientific">Flavisolibacter ginsenosidimutans</name>
    <dbReference type="NCBI Taxonomy" id="661481"/>
    <lineage>
        <taxon>Bacteria</taxon>
        <taxon>Pseudomonadati</taxon>
        <taxon>Bacteroidota</taxon>
        <taxon>Chitinophagia</taxon>
        <taxon>Chitinophagales</taxon>
        <taxon>Chitinophagaceae</taxon>
        <taxon>Flavisolibacter</taxon>
    </lineage>
</organism>
<keyword evidence="2 6" id="KW-0349">Heme</keyword>
<proteinExistence type="predicted"/>
<dbReference type="PROSITE" id="PS51257">
    <property type="entry name" value="PROKAR_LIPOPROTEIN"/>
    <property type="match status" value="1"/>
</dbReference>
<evidence type="ECO:0000256" key="6">
    <source>
        <dbReference type="PIRSR" id="PIRSR602324-1"/>
    </source>
</evidence>
<evidence type="ECO:0000256" key="5">
    <source>
        <dbReference type="ARBA" id="ARBA00023004"/>
    </source>
</evidence>
<evidence type="ECO:0000313" key="10">
    <source>
        <dbReference type="Proteomes" id="UP000321204"/>
    </source>
</evidence>
<dbReference type="AlphaFoldDB" id="A0A5B8UGI0"/>
<dbReference type="GO" id="GO:0005506">
    <property type="term" value="F:iron ion binding"/>
    <property type="evidence" value="ECO:0007669"/>
    <property type="project" value="InterPro"/>
</dbReference>
<dbReference type="PRINTS" id="PR00606">
    <property type="entry name" value="CYTCHROMECID"/>
</dbReference>
<gene>
    <name evidence="9" type="ORF">FSB75_06015</name>
</gene>
<protein>
    <submittedName>
        <fullName evidence="9">C-type cytochrome</fullName>
    </submittedName>
</protein>
<keyword evidence="3 6" id="KW-0479">Metal-binding</keyword>
<evidence type="ECO:0000256" key="4">
    <source>
        <dbReference type="ARBA" id="ARBA00022982"/>
    </source>
</evidence>
<dbReference type="RefSeq" id="WP_146784245.1">
    <property type="nucleotide sequence ID" value="NZ_BAABIO010000002.1"/>
</dbReference>
<dbReference type="OrthoDB" id="9814063at2"/>
<dbReference type="GO" id="GO:0009055">
    <property type="term" value="F:electron transfer activity"/>
    <property type="evidence" value="ECO:0007669"/>
    <property type="project" value="InterPro"/>
</dbReference>
<dbReference type="SUPFAM" id="SSF46626">
    <property type="entry name" value="Cytochrome c"/>
    <property type="match status" value="1"/>
</dbReference>
<dbReference type="Gene3D" id="1.10.760.10">
    <property type="entry name" value="Cytochrome c-like domain"/>
    <property type="match status" value="1"/>
</dbReference>
<dbReference type="Pfam" id="PF00034">
    <property type="entry name" value="Cytochrom_C"/>
    <property type="match status" value="1"/>
</dbReference>
<dbReference type="Proteomes" id="UP000321204">
    <property type="component" value="Chromosome"/>
</dbReference>
<evidence type="ECO:0000256" key="2">
    <source>
        <dbReference type="ARBA" id="ARBA00022617"/>
    </source>
</evidence>
<dbReference type="KEGG" id="fgg:FSB75_06015"/>
<feature type="domain" description="Cytochrome c" evidence="8">
    <location>
        <begin position="46"/>
        <end position="131"/>
    </location>
</feature>
<reference evidence="9 10" key="1">
    <citation type="journal article" date="2015" name="Int. J. Syst. Evol. Microbiol.">
        <title>Flavisolibacter ginsenosidimutans sp. nov., with ginsenoside-converting activity isolated from soil used for cultivating ginseng.</title>
        <authorList>
            <person name="Zhao Y."/>
            <person name="Liu Q."/>
            <person name="Kang M.S."/>
            <person name="Jin F."/>
            <person name="Yu H."/>
            <person name="Im W.T."/>
        </authorList>
    </citation>
    <scope>NUCLEOTIDE SEQUENCE [LARGE SCALE GENOMIC DNA]</scope>
    <source>
        <strain evidence="9 10">Gsoil 636</strain>
    </source>
</reference>
<sequence>MKKICITFFAAALLISCGNKDNKGSAAEENKSAAESSKSAATGMTAEQEKGLDLITKSDCLTCHKVADKSTGPAYTEVAKRYAGKPEMVDTLAQKIIKGGSGNWGTVPMIPHPQISEADAKTMVAYILSINQQ</sequence>
<dbReference type="EMBL" id="CP042433">
    <property type="protein sequence ID" value="QEC55475.1"/>
    <property type="molecule type" value="Genomic_DNA"/>
</dbReference>
<dbReference type="InterPro" id="IPR009056">
    <property type="entry name" value="Cyt_c-like_dom"/>
</dbReference>
<keyword evidence="1" id="KW-0813">Transport</keyword>
<feature type="binding site" description="covalent" evidence="6">
    <location>
        <position position="64"/>
    </location>
    <ligand>
        <name>heme c</name>
        <dbReference type="ChEBI" id="CHEBI:61717"/>
    </ligand>
</feature>
<dbReference type="PROSITE" id="PS51007">
    <property type="entry name" value="CYTC"/>
    <property type="match status" value="1"/>
</dbReference>
<accession>A0A5B8UGI0</accession>
<feature type="binding site" description="covalent" evidence="6">
    <location>
        <position position="60"/>
    </location>
    <ligand>
        <name>heme c</name>
        <dbReference type="ChEBI" id="CHEBI:61717"/>
    </ligand>
</feature>
<dbReference type="InterPro" id="IPR036909">
    <property type="entry name" value="Cyt_c-like_dom_sf"/>
</dbReference>
<comment type="PTM">
    <text evidence="6">Binds 1 heme c group covalently per subunit.</text>
</comment>
<evidence type="ECO:0000256" key="3">
    <source>
        <dbReference type="ARBA" id="ARBA00022723"/>
    </source>
</evidence>
<evidence type="ECO:0000259" key="8">
    <source>
        <dbReference type="PROSITE" id="PS51007"/>
    </source>
</evidence>
<dbReference type="GO" id="GO:0020037">
    <property type="term" value="F:heme binding"/>
    <property type="evidence" value="ECO:0007669"/>
    <property type="project" value="InterPro"/>
</dbReference>
<evidence type="ECO:0000313" key="9">
    <source>
        <dbReference type="EMBL" id="QEC55475.1"/>
    </source>
</evidence>
<keyword evidence="5 6" id="KW-0408">Iron</keyword>
<feature type="binding site" description="covalent" evidence="6">
    <location>
        <position position="109"/>
    </location>
    <ligand>
        <name>heme c</name>
        <dbReference type="ChEBI" id="CHEBI:61717"/>
    </ligand>
</feature>
<keyword evidence="4" id="KW-0249">Electron transport</keyword>